<dbReference type="Pfam" id="PF17973">
    <property type="entry name" value="bMG10"/>
    <property type="match status" value="1"/>
</dbReference>
<protein>
    <submittedName>
        <fullName evidence="5">Alpha-2-macroglobulin</fullName>
    </submittedName>
</protein>
<dbReference type="CDD" id="cd02891">
    <property type="entry name" value="A2M_like"/>
    <property type="match status" value="1"/>
</dbReference>
<comment type="similarity">
    <text evidence="1">Belongs to the protease inhibitor I39 (alpha-2-macroglobulin) family. Bacterial alpha-2-macroglobulin subfamily.</text>
</comment>
<evidence type="ECO:0000256" key="2">
    <source>
        <dbReference type="ARBA" id="ARBA00022729"/>
    </source>
</evidence>
<dbReference type="Pfam" id="PF00207">
    <property type="entry name" value="A2M"/>
    <property type="match status" value="1"/>
</dbReference>
<dbReference type="InterPro" id="IPR008930">
    <property type="entry name" value="Terpenoid_cyclase/PrenylTrfase"/>
</dbReference>
<dbReference type="EMBL" id="AP021874">
    <property type="protein sequence ID" value="BBO69218.1"/>
    <property type="molecule type" value="Genomic_DNA"/>
</dbReference>
<evidence type="ECO:0000313" key="6">
    <source>
        <dbReference type="Proteomes" id="UP000427906"/>
    </source>
</evidence>
<keyword evidence="2" id="KW-0732">Signal</keyword>
<organism evidence="5 6">
    <name type="scientific">Desulfosarcina alkanivorans</name>
    <dbReference type="NCBI Taxonomy" id="571177"/>
    <lineage>
        <taxon>Bacteria</taxon>
        <taxon>Pseudomonadati</taxon>
        <taxon>Thermodesulfobacteriota</taxon>
        <taxon>Desulfobacteria</taxon>
        <taxon>Desulfobacterales</taxon>
        <taxon>Desulfosarcinaceae</taxon>
        <taxon>Desulfosarcina</taxon>
    </lineage>
</organism>
<sequence>MGLGLGRLSYTPPPWMSAINAFRRNRPAAFWILILLLLALALGVGYRLTIPGPLQVVAVIAPPGPPADGENPPPDPLVVQFDYAPDDRQPDRRLPEVEPGVARIDLIGKPVNGIRMSPAFPGRWQWTDDRSLEFRPEKAWPAGTRFRMDFPSGIFSPETRLKKDKNEFETPAFEASIESLEFYQDPTDSAVRRVVGTLFFSHPVDGQSLEDRLSMTMRPSGKGVQSTPEAVGVSVTYDDSRRQAYISSEPVSLPPQSNTMRLTVGKGLMPATGGKGTPAALTDTVLVPDRYSFLKVSEAGARIVPNDRQDPEQVITLTFTDEIDEDTLSEKLSVYLLPEFNRKRNVRYWKSPREVTGQELAASERLTLTAVPNERPASTTYHFVVDAPENRYLYLRIDENLTSVNGFVQAAFFDTVMAAPVYPRQVQLAGEGSLLTYSGRRHVGLTARGLTALKVTVGRLLPGQITHLVTQTGGDIRDPYFSNPGFKETNIADFSREIIDLKPLHPGRASYTAVDLSTRLPDGPSPFGLFFLSVEGWDKTRQRPVHGASDKRLILITDLGLIVKNNADGSHALFVQSLKTGRPVAGADVRLLGRNGLPLFRRTTGARGHVDIPVTRDFSDERQPCVYLVETATDTAFIPFAGHSRQIDYSRFDVGGVRARQGQRGELNAFVFTDRGIYRPGETVHMGMIVKNAPLDNVTGIPLEVVVRGPRHNTVKTEKIILPRKGFFDVTYATGATSNTGRYRVSLYLVRDNHTRDRLLGSAGFTVEEFVPDTMKLTSTLVDIPARGWTTADHLTARVALTNLFGAPARERRVQARISVQPAHFRFEAFSDYRFMDPFTDAAEKPLRLDETLAPAVTDADGLARFAIPLDRFREGTYQLDVFVEGFDPGGGRSVSAHNRTMISPLPHLVGFKSDGDLGFIHAGSDRRVDWIAISPHLTPLPLSGLTLRRMEIQHLSTLVKQANGTFKYQTVDRETTIDSRSFAIARTGTPYRLATEVPGDYAVDIHDADGTRLARLTYSVVGHANLTGRLEKEAVLQLKLDKNDYAPGETIGLSITAPYVGAGLISLESDRMHAFKWFATDTESTLETIRLPDHLEGNAYVNVSFVRDAGSREIFTSPLSTAVAPITIDRSRRRLDVALQVDDRVRPGRAMTIGYTTARPSRVAIFAVDEGILQVAGYGTPQPLDHFLRKRALEVTTLQMLDLILPEYDLIREFMPSGGGAMRKALASNLNPFARRTDTPAAFWSGIVDGGPRERTVSFVVPDTFAGNLRVMAVAVGDDAVGTATADTLVRGPFVLSPSVLLQAAPEDEFTATVGVANLVEGSAEKAAIDVRVQPSENLEIVGEDRVRLVVDEGGEGRAAFRVQAGRSPGAASLTFLARLGGEEGRRTAGLSIRPAMPYRTTFASGHAGNGSVELSPSRRLLPELAEQRASASANPLVLVDALTAYLDHFPHGCTEQVVSQVFPLVGLLSHKAYGSNLTDIARRFSVLMDRLRERQLADGGFSFWPGGRIAADFPSVYVMHFLIESRELGYTVPADMLRRGTDYLDEVASRDTGDLAAAGVRAQAIYLLTRMGRTTTNLLVHLQETLENNHTGTWEKDLAAVYMAATYRLLKMDADARRLAGRYRMGTVSHVPSGDFNRPLTRDAQALYLLCRHFERLARQVSGDDLLRLVDPIFQGDYNTIGASYSILALGAYGRLNQPLIDAETVRFSVDTAAGDRRSPDSRPAPFPTAVYGVDVKHIAMDGSGPLFYLNVQSGFDRTLPTEALRDGLEIHREYTDEAGEVLETFTQGQEVTVRLRVRSLEKPRVTNVAIIDLLPGGCEVIRSSVPREVRGWQADYVDVREDRVIFYGWVENRVRDLTYRVKVTAPGVFTVPPAFAESMYDRRLRASTAAGRVTVTPAP</sequence>
<dbReference type="Gene3D" id="1.50.10.20">
    <property type="match status" value="1"/>
</dbReference>
<dbReference type="Proteomes" id="UP000427906">
    <property type="component" value="Chromosome"/>
</dbReference>
<feature type="domain" description="Alpha-2-macroglobulin bait region" evidence="3">
    <location>
        <begin position="1037"/>
        <end position="1176"/>
    </location>
</feature>
<dbReference type="Pfam" id="PF01835">
    <property type="entry name" value="MG2"/>
    <property type="match status" value="1"/>
</dbReference>
<dbReference type="Gene3D" id="2.60.40.3710">
    <property type="match status" value="1"/>
</dbReference>
<evidence type="ECO:0000259" key="4">
    <source>
        <dbReference type="SMART" id="SM01360"/>
    </source>
</evidence>
<dbReference type="InterPro" id="IPR051802">
    <property type="entry name" value="YfhM-like"/>
</dbReference>
<dbReference type="InterPro" id="IPR021868">
    <property type="entry name" value="Alpha_2_Macroglob_MG3"/>
</dbReference>
<accession>A0A5K7YK09</accession>
<dbReference type="Pfam" id="PF07703">
    <property type="entry name" value="A2M_BRD"/>
    <property type="match status" value="1"/>
</dbReference>
<name>A0A5K7YK09_9BACT</name>
<dbReference type="GO" id="GO:0004866">
    <property type="term" value="F:endopeptidase inhibitor activity"/>
    <property type="evidence" value="ECO:0007669"/>
    <property type="project" value="InterPro"/>
</dbReference>
<dbReference type="PANTHER" id="PTHR40094">
    <property type="entry name" value="ALPHA-2-MACROGLOBULIN HOMOLOG"/>
    <property type="match status" value="1"/>
</dbReference>
<dbReference type="Pfam" id="PF17972">
    <property type="entry name" value="bMG5"/>
    <property type="match status" value="1"/>
</dbReference>
<dbReference type="SMART" id="SM01359">
    <property type="entry name" value="A2M_N_2"/>
    <property type="match status" value="1"/>
</dbReference>
<dbReference type="InterPro" id="IPR011625">
    <property type="entry name" value="A2M_N_BRD"/>
</dbReference>
<dbReference type="Pfam" id="PF11974">
    <property type="entry name" value="bMG3"/>
    <property type="match status" value="1"/>
</dbReference>
<dbReference type="InterPro" id="IPR002890">
    <property type="entry name" value="MG2"/>
</dbReference>
<dbReference type="InterPro" id="IPR041203">
    <property type="entry name" value="Bact_A2M_MG5"/>
</dbReference>
<dbReference type="KEGG" id="dalk:DSCA_31480"/>
<reference evidence="5 6" key="1">
    <citation type="submission" date="2019-11" db="EMBL/GenBank/DDBJ databases">
        <title>Comparative genomics of hydrocarbon-degrading Desulfosarcina strains.</title>
        <authorList>
            <person name="Watanabe M."/>
            <person name="Kojima H."/>
            <person name="Fukui M."/>
        </authorList>
    </citation>
    <scope>NUCLEOTIDE SEQUENCE [LARGE SCALE GENOMIC DNA]</scope>
    <source>
        <strain evidence="5 6">PL12</strain>
    </source>
</reference>
<evidence type="ECO:0000313" key="5">
    <source>
        <dbReference type="EMBL" id="BBO69218.1"/>
    </source>
</evidence>
<gene>
    <name evidence="5" type="ORF">DSCA_31480</name>
</gene>
<dbReference type="InterPro" id="IPR041246">
    <property type="entry name" value="Bact_MG10"/>
</dbReference>
<dbReference type="SMART" id="SM01360">
    <property type="entry name" value="A2M"/>
    <property type="match status" value="1"/>
</dbReference>
<keyword evidence="6" id="KW-1185">Reference proteome</keyword>
<proteinExistence type="inferred from homology"/>
<evidence type="ECO:0000259" key="3">
    <source>
        <dbReference type="SMART" id="SM01359"/>
    </source>
</evidence>
<dbReference type="Gene3D" id="2.60.40.1930">
    <property type="match status" value="1"/>
</dbReference>
<dbReference type="PANTHER" id="PTHR40094:SF1">
    <property type="entry name" value="UBIQUITIN DOMAIN-CONTAINING PROTEIN"/>
    <property type="match status" value="1"/>
</dbReference>
<feature type="domain" description="Alpha-2-macroglobulin" evidence="4">
    <location>
        <begin position="1242"/>
        <end position="1336"/>
    </location>
</feature>
<dbReference type="SUPFAM" id="SSF48239">
    <property type="entry name" value="Terpenoid cyclases/Protein prenyltransferases"/>
    <property type="match status" value="1"/>
</dbReference>
<evidence type="ECO:0000256" key="1">
    <source>
        <dbReference type="ARBA" id="ARBA00010556"/>
    </source>
</evidence>
<dbReference type="InterPro" id="IPR001599">
    <property type="entry name" value="Macroglobln_a2"/>
</dbReference>